<evidence type="ECO:0000256" key="9">
    <source>
        <dbReference type="ARBA" id="ARBA00031573"/>
    </source>
</evidence>
<reference evidence="13" key="1">
    <citation type="submission" date="2015-07" db="EMBL/GenBank/DDBJ databases">
        <title>MeaNS - Measles Nucleotide Surveillance Program.</title>
        <authorList>
            <person name="Tran T."/>
            <person name="Druce J."/>
        </authorList>
    </citation>
    <scope>NUCLEOTIDE SEQUENCE</scope>
    <source>
        <strain evidence="13">UCB-OBI-ISO-001</strain>
        <tissue evidence="13">Gonad</tissue>
    </source>
</reference>
<accession>A0A0L8GBU1</accession>
<feature type="coiled-coil region" evidence="10">
    <location>
        <begin position="83"/>
        <end position="181"/>
    </location>
</feature>
<feature type="domain" description="DUF4515" evidence="12">
    <location>
        <begin position="75"/>
        <end position="264"/>
    </location>
</feature>
<comment type="similarity">
    <text evidence="2">Belongs to the BBOF1 family.</text>
</comment>
<keyword evidence="6" id="KW-0969">Cilium</keyword>
<dbReference type="PANTHER" id="PTHR14845:SF5">
    <property type="entry name" value="BASAL BODY-ORIENTATION FACTOR 1"/>
    <property type="match status" value="1"/>
</dbReference>
<keyword evidence="8" id="KW-0966">Cell projection</keyword>
<evidence type="ECO:0000256" key="11">
    <source>
        <dbReference type="SAM" id="MobiDB-lite"/>
    </source>
</evidence>
<dbReference type="OrthoDB" id="441129at2759"/>
<gene>
    <name evidence="13" type="ORF">OCBIM_22036335mg</name>
</gene>
<evidence type="ECO:0000256" key="2">
    <source>
        <dbReference type="ARBA" id="ARBA00007508"/>
    </source>
</evidence>
<evidence type="ECO:0000256" key="4">
    <source>
        <dbReference type="ARBA" id="ARBA00022490"/>
    </source>
</evidence>
<dbReference type="KEGG" id="obi:106877904"/>
<sequence>MVKGNVARKTDRNNTKKKRESNAGLAAASSAIWGIRLNNAEKIKLHYREYAFKLLMENESLQSQICQVEWDTIEVLNYLKTQDGKKEESIDRLQTEVRELQKKHEKEISILTVDFQEQLSNLEDKLEAKRQEADSYHNDLKQVRQISAENKEMQKEIEELKEALRVADEQHQKTLEQIERKFFEDKFRFEEETNKKTFKLKREARQDAIKNLNDITKQIYQENARLSEALLTHIKDIESLRQSNNKFVKKYEFVKQELKEQKFLLHKKVKEVKNYKTENVELLQRIEDLEKSESDLVKEFETKKNDLVVECRKETECNKQEITQLQQVIETKSKELSHIKRLARSVLEQRNDLETFFAESLDYVRKKIAAHRKLYIQQAKQAYQHKLLEANNGKTEHPKVRTFTKPGTSTNNVYNDFDAAKLLNIADVQIDVKDLTWEQKESVLCYLFSRMNRNDKESSNANNLLPKVEPKKLLSIENPKKSFTRTFLTQAPFHRCLEKKLITTIQMA</sequence>
<dbReference type="Pfam" id="PF14988">
    <property type="entry name" value="DUF4515"/>
    <property type="match status" value="1"/>
</dbReference>
<dbReference type="OMA" id="MEADKWT"/>
<evidence type="ECO:0000256" key="10">
    <source>
        <dbReference type="SAM" id="Coils"/>
    </source>
</evidence>
<dbReference type="EMBL" id="KQ422714">
    <property type="protein sequence ID" value="KOF74393.1"/>
    <property type="molecule type" value="Genomic_DNA"/>
</dbReference>
<feature type="region of interest" description="Disordered" evidence="11">
    <location>
        <begin position="1"/>
        <end position="22"/>
    </location>
</feature>
<evidence type="ECO:0000256" key="8">
    <source>
        <dbReference type="ARBA" id="ARBA00023273"/>
    </source>
</evidence>
<evidence type="ECO:0000256" key="1">
    <source>
        <dbReference type="ARBA" id="ARBA00004120"/>
    </source>
</evidence>
<name>A0A0L8GBU1_OCTBM</name>
<keyword evidence="7" id="KW-0206">Cytoskeleton</keyword>
<evidence type="ECO:0000256" key="7">
    <source>
        <dbReference type="ARBA" id="ARBA00023212"/>
    </source>
</evidence>
<evidence type="ECO:0000259" key="12">
    <source>
        <dbReference type="Pfam" id="PF14988"/>
    </source>
</evidence>
<evidence type="ECO:0000256" key="6">
    <source>
        <dbReference type="ARBA" id="ARBA00023069"/>
    </source>
</evidence>
<evidence type="ECO:0000256" key="5">
    <source>
        <dbReference type="ARBA" id="ARBA00023054"/>
    </source>
</evidence>
<protein>
    <recommendedName>
        <fullName evidence="3">Basal body-orientation factor 1</fullName>
    </recommendedName>
    <alternativeName>
        <fullName evidence="9">Coiled-coil domain-containing protein 176</fullName>
    </alternativeName>
</protein>
<dbReference type="InterPro" id="IPR032777">
    <property type="entry name" value="DUF4515"/>
</dbReference>
<proteinExistence type="inferred from homology"/>
<organism evidence="13">
    <name type="scientific">Octopus bimaculoides</name>
    <name type="common">California two-spotted octopus</name>
    <dbReference type="NCBI Taxonomy" id="37653"/>
    <lineage>
        <taxon>Eukaryota</taxon>
        <taxon>Metazoa</taxon>
        <taxon>Spiralia</taxon>
        <taxon>Lophotrochozoa</taxon>
        <taxon>Mollusca</taxon>
        <taxon>Cephalopoda</taxon>
        <taxon>Coleoidea</taxon>
        <taxon>Octopodiformes</taxon>
        <taxon>Octopoda</taxon>
        <taxon>Incirrata</taxon>
        <taxon>Octopodidae</taxon>
        <taxon>Octopus</taxon>
    </lineage>
</organism>
<dbReference type="PANTHER" id="PTHR14845">
    <property type="entry name" value="COILED-COIL DOMAIN-CONTAINING 166"/>
    <property type="match status" value="1"/>
</dbReference>
<comment type="subcellular location">
    <subcellularLocation>
        <location evidence="1">Cytoplasm</location>
        <location evidence="1">Cytoskeleton</location>
        <location evidence="1">Cilium basal body</location>
    </subcellularLocation>
</comment>
<keyword evidence="5 10" id="KW-0175">Coiled coil</keyword>
<keyword evidence="4" id="KW-0963">Cytoplasm</keyword>
<dbReference type="AlphaFoldDB" id="A0A0L8GBU1"/>
<feature type="coiled-coil region" evidence="10">
    <location>
        <begin position="237"/>
        <end position="299"/>
    </location>
</feature>
<evidence type="ECO:0000313" key="13">
    <source>
        <dbReference type="EMBL" id="KOF74393.1"/>
    </source>
</evidence>
<evidence type="ECO:0000256" key="3">
    <source>
        <dbReference type="ARBA" id="ARBA00015392"/>
    </source>
</evidence>
<dbReference type="STRING" id="37653.A0A0L8GBU1"/>